<feature type="non-terminal residue" evidence="2">
    <location>
        <position position="76"/>
    </location>
</feature>
<gene>
    <name evidence="2" type="ORF">CK820_G0051266</name>
</gene>
<proteinExistence type="predicted"/>
<comment type="caution">
    <text evidence="2">The sequence shown here is derived from an EMBL/GenBank/DDBJ whole genome shotgun (WGS) entry which is preliminary data.</text>
</comment>
<dbReference type="AlphaFoldDB" id="A0A2J8J1M7"/>
<protein>
    <submittedName>
        <fullName evidence="2">MKNK2 isoform 1</fullName>
    </submittedName>
</protein>
<evidence type="ECO:0000313" key="2">
    <source>
        <dbReference type="EMBL" id="PNI16673.1"/>
    </source>
</evidence>
<organism evidence="2 3">
    <name type="scientific">Pan troglodytes</name>
    <name type="common">Chimpanzee</name>
    <dbReference type="NCBI Taxonomy" id="9598"/>
    <lineage>
        <taxon>Eukaryota</taxon>
        <taxon>Metazoa</taxon>
        <taxon>Chordata</taxon>
        <taxon>Craniata</taxon>
        <taxon>Vertebrata</taxon>
        <taxon>Euteleostomi</taxon>
        <taxon>Mammalia</taxon>
        <taxon>Eutheria</taxon>
        <taxon>Euarchontoglires</taxon>
        <taxon>Primates</taxon>
        <taxon>Haplorrhini</taxon>
        <taxon>Catarrhini</taxon>
        <taxon>Hominidae</taxon>
        <taxon>Pan</taxon>
    </lineage>
</organism>
<evidence type="ECO:0000256" key="1">
    <source>
        <dbReference type="SAM" id="MobiDB-lite"/>
    </source>
</evidence>
<dbReference type="Proteomes" id="UP000236370">
    <property type="component" value="Unassembled WGS sequence"/>
</dbReference>
<reference evidence="2 3" key="1">
    <citation type="submission" date="2017-12" db="EMBL/GenBank/DDBJ databases">
        <title>High-resolution comparative analysis of great ape genomes.</title>
        <authorList>
            <person name="Pollen A."/>
            <person name="Hastie A."/>
            <person name="Hormozdiari F."/>
            <person name="Dougherty M."/>
            <person name="Liu R."/>
            <person name="Chaisson M."/>
            <person name="Hoppe E."/>
            <person name="Hill C."/>
            <person name="Pang A."/>
            <person name="Hillier L."/>
            <person name="Baker C."/>
            <person name="Armstrong J."/>
            <person name="Shendure J."/>
            <person name="Paten B."/>
            <person name="Wilson R."/>
            <person name="Chao H."/>
            <person name="Schneider V."/>
            <person name="Ventura M."/>
            <person name="Kronenberg Z."/>
            <person name="Murali S."/>
            <person name="Gordon D."/>
            <person name="Cantsilieris S."/>
            <person name="Munson K."/>
            <person name="Nelson B."/>
            <person name="Raja A."/>
            <person name="Underwood J."/>
            <person name="Diekhans M."/>
            <person name="Fiddes I."/>
            <person name="Haussler D."/>
            <person name="Eichler E."/>
        </authorList>
    </citation>
    <scope>NUCLEOTIDE SEQUENCE [LARGE SCALE GENOMIC DNA]</scope>
    <source>
        <strain evidence="2">Yerkes chimp pedigree #C0471</strain>
    </source>
</reference>
<dbReference type="EMBL" id="NBAG03000535">
    <property type="protein sequence ID" value="PNI16673.1"/>
    <property type="molecule type" value="Genomic_DNA"/>
</dbReference>
<accession>A0A2J8J1M7</accession>
<sequence>MVQKKPAELQGFHRSFKGQNPFELAFSLDQPDHGDSDFGLQCSARPGEGPEGEEGTGQLLSPPWQWPAPAGGWGHA</sequence>
<evidence type="ECO:0000313" key="3">
    <source>
        <dbReference type="Proteomes" id="UP000236370"/>
    </source>
</evidence>
<name>A0A2J8J1M7_PANTR</name>
<feature type="region of interest" description="Disordered" evidence="1">
    <location>
        <begin position="25"/>
        <end position="76"/>
    </location>
</feature>